<organism evidence="5 6">
    <name type="scientific">Reyranella humidisoli</name>
    <dbReference type="NCBI Taxonomy" id="2849149"/>
    <lineage>
        <taxon>Bacteria</taxon>
        <taxon>Pseudomonadati</taxon>
        <taxon>Pseudomonadota</taxon>
        <taxon>Alphaproteobacteria</taxon>
        <taxon>Hyphomicrobiales</taxon>
        <taxon>Reyranellaceae</taxon>
        <taxon>Reyranella</taxon>
    </lineage>
</organism>
<evidence type="ECO:0000313" key="5">
    <source>
        <dbReference type="EMBL" id="MBU8873443.1"/>
    </source>
</evidence>
<comment type="caution">
    <text evidence="5">The sequence shown here is derived from an EMBL/GenBank/DDBJ whole genome shotgun (WGS) entry which is preliminary data.</text>
</comment>
<dbReference type="EMBL" id="JAHOPB010000001">
    <property type="protein sequence ID" value="MBU8873443.1"/>
    <property type="molecule type" value="Genomic_DNA"/>
</dbReference>
<evidence type="ECO:0000256" key="2">
    <source>
        <dbReference type="ARBA" id="ARBA00023125"/>
    </source>
</evidence>
<gene>
    <name evidence="5" type="ORF">KQ910_06680</name>
</gene>
<keyword evidence="3" id="KW-0804">Transcription</keyword>
<dbReference type="CDD" id="cd07377">
    <property type="entry name" value="WHTH_GntR"/>
    <property type="match status" value="1"/>
</dbReference>
<keyword evidence="2" id="KW-0238">DNA-binding</keyword>
<dbReference type="CDD" id="cd00609">
    <property type="entry name" value="AAT_like"/>
    <property type="match status" value="1"/>
</dbReference>
<protein>
    <submittedName>
        <fullName evidence="5">PLP-dependent aminotransferase family protein</fullName>
    </submittedName>
</protein>
<evidence type="ECO:0000313" key="6">
    <source>
        <dbReference type="Proteomes" id="UP000727907"/>
    </source>
</evidence>
<dbReference type="Pfam" id="PF00392">
    <property type="entry name" value="GntR"/>
    <property type="match status" value="1"/>
</dbReference>
<dbReference type="Proteomes" id="UP000727907">
    <property type="component" value="Unassembled WGS sequence"/>
</dbReference>
<dbReference type="InterPro" id="IPR004839">
    <property type="entry name" value="Aminotransferase_I/II_large"/>
</dbReference>
<evidence type="ECO:0000256" key="3">
    <source>
        <dbReference type="ARBA" id="ARBA00023163"/>
    </source>
</evidence>
<evidence type="ECO:0000259" key="4">
    <source>
        <dbReference type="PROSITE" id="PS50949"/>
    </source>
</evidence>
<dbReference type="PANTHER" id="PTHR46577:SF1">
    <property type="entry name" value="HTH-TYPE TRANSCRIPTIONAL REGULATORY PROTEIN GABR"/>
    <property type="match status" value="1"/>
</dbReference>
<keyword evidence="5" id="KW-0808">Transferase</keyword>
<dbReference type="Pfam" id="PF00155">
    <property type="entry name" value="Aminotran_1_2"/>
    <property type="match status" value="1"/>
</dbReference>
<feature type="domain" description="HTH gntR-type" evidence="4">
    <location>
        <begin position="1"/>
        <end position="59"/>
    </location>
</feature>
<keyword evidence="5" id="KW-0032">Aminotransferase</keyword>
<keyword evidence="6" id="KW-1185">Reference proteome</keyword>
<dbReference type="InterPro" id="IPR000524">
    <property type="entry name" value="Tscrpt_reg_HTH_GntR"/>
</dbReference>
<keyword evidence="1" id="KW-0805">Transcription regulation</keyword>
<sequence length="479" mass="51078">MRRAILDGRLKPGTRLPSSRLMAQDLDCARGTVVLAFDQLVAEGYVVSQAGSAMSVAADLPDEMLTVPRSGTPPQGKTVARPAVARRARALLAESPAPVSAGPPLAFPTGQPDREAFPFALWAKLLEREWRRPGVEAASAVHPFGHTGLREAIAAYLGVARGFTCDPGSVVVTTGIRHGLALFAEVVLDAGDTAWVEEPGFIGVRDALATSGVRAAPVAIDGSGFSLETALAQVPEARLAVVAPAHHFPLGTVLSLQRRLELLSWAERTKGWIAEDDFDGEYRYSGRPLPPLRSLDRAGRVAYFSSFSKLLFPALRLSFLVLPASLVEATERIMDRVSVRAPLLGQGALARFIAEGHFATHLRRTRQLYAGRHEALLDAAARHLDGLLIVAPDPGGMHLIASPTPRLGPRFDDVVVTAAAAAAGLIVQPLSVCYAGPARRHGLILGYAGTPEAEIDRAVLKLRDVVLGATGQPRRGQRR</sequence>
<reference evidence="5 6" key="1">
    <citation type="submission" date="2021-06" db="EMBL/GenBank/DDBJ databases">
        <authorList>
            <person name="Lee D.H."/>
        </authorList>
    </citation>
    <scope>NUCLEOTIDE SEQUENCE [LARGE SCALE GENOMIC DNA]</scope>
    <source>
        <strain evidence="5 6">MMS21-HV4-11</strain>
    </source>
</reference>
<dbReference type="GO" id="GO:0008483">
    <property type="term" value="F:transaminase activity"/>
    <property type="evidence" value="ECO:0007669"/>
    <property type="project" value="UniProtKB-KW"/>
</dbReference>
<name>A0ABS6IFS5_9HYPH</name>
<evidence type="ECO:0000256" key="1">
    <source>
        <dbReference type="ARBA" id="ARBA00023015"/>
    </source>
</evidence>
<proteinExistence type="predicted"/>
<dbReference type="SMART" id="SM00345">
    <property type="entry name" value="HTH_GNTR"/>
    <property type="match status" value="1"/>
</dbReference>
<dbReference type="PANTHER" id="PTHR46577">
    <property type="entry name" value="HTH-TYPE TRANSCRIPTIONAL REGULATORY PROTEIN GABR"/>
    <property type="match status" value="1"/>
</dbReference>
<accession>A0ABS6IFS5</accession>
<dbReference type="PROSITE" id="PS50949">
    <property type="entry name" value="HTH_GNTR"/>
    <property type="match status" value="1"/>
</dbReference>
<dbReference type="InterPro" id="IPR051446">
    <property type="entry name" value="HTH_trans_reg/aminotransferase"/>
</dbReference>